<dbReference type="SUPFAM" id="SSF56281">
    <property type="entry name" value="Metallo-hydrolase/oxidoreductase"/>
    <property type="match status" value="1"/>
</dbReference>
<feature type="domain" description="Metallo-beta-lactamase" evidence="1">
    <location>
        <begin position="246"/>
        <end position="295"/>
    </location>
</feature>
<protein>
    <recommendedName>
        <fullName evidence="1">Metallo-beta-lactamase domain-containing protein</fullName>
    </recommendedName>
</protein>
<dbReference type="Proteomes" id="UP001305779">
    <property type="component" value="Unassembled WGS sequence"/>
</dbReference>
<evidence type="ECO:0000313" key="2">
    <source>
        <dbReference type="EMBL" id="KAK4495082.1"/>
    </source>
</evidence>
<accession>A0ABR0E0X8</accession>
<dbReference type="Gene3D" id="3.60.15.10">
    <property type="entry name" value="Ribonuclease Z/Hydroxyacylglutathione hydrolase-like"/>
    <property type="match status" value="1"/>
</dbReference>
<keyword evidence="3" id="KW-1185">Reference proteome</keyword>
<dbReference type="InterPro" id="IPR001279">
    <property type="entry name" value="Metallo-B-lactamas"/>
</dbReference>
<dbReference type="EMBL" id="JAXOVC010000012">
    <property type="protein sequence ID" value="KAK4495082.1"/>
    <property type="molecule type" value="Genomic_DNA"/>
</dbReference>
<gene>
    <name evidence="2" type="ORF">PRZ48_013409</name>
</gene>
<evidence type="ECO:0000259" key="1">
    <source>
        <dbReference type="Pfam" id="PF00753"/>
    </source>
</evidence>
<dbReference type="InterPro" id="IPR036866">
    <property type="entry name" value="RibonucZ/Hydroxyglut_hydro"/>
</dbReference>
<proteinExistence type="predicted"/>
<sequence length="463" mass="52414">MSLVVRDDSEHYACFVNGSNNFLSDFRSTQGYTDGLVTNYLIHQAHQYALPWLLQHFSKNESHLEKYLTNQRYSNAAYDAIESSELGLALLFDPTTKLPYAVRSFEDHVVYGWSTSDLVFTNFQPFEVRGELNISLPLRLQTVYNSLYVLEDILLDSVTINPTFPSGYFDGHEPAADPQNTVQRLTPAEPSASPEYPLSEIHEWYEAGVWAGPFTEMYNTSSVVVDYPDPAFKNIMKIYVGYNDYNQLLIEHEKGFIVTDSPPHRSKIIIEWLRQTRPNKKITHVVPTHHHSDHADGFVDYVNDGATLVVPVVARSYYEQAISQPIITYTAEQPFILKDNLIDFRSYWSPSSPPHTEDQAFPVVTRANATNSDVFILYEADIVNPGSNAVYYKSLYALDLLVRCIKVGIPRSALIVSAHVHGANTTGVSTTQALAEVGETVGFKYPELTLRDWRECNERGCQM</sequence>
<evidence type="ECO:0000313" key="3">
    <source>
        <dbReference type="Proteomes" id="UP001305779"/>
    </source>
</evidence>
<reference evidence="2 3" key="1">
    <citation type="journal article" date="2023" name="G3 (Bethesda)">
        <title>A chromosome-level genome assembly of Zasmidium syzygii isolated from banana leaves.</title>
        <authorList>
            <person name="van Westerhoven A.C."/>
            <person name="Mehrabi R."/>
            <person name="Talebi R."/>
            <person name="Steentjes M.B.F."/>
            <person name="Corcolon B."/>
            <person name="Chong P.A."/>
            <person name="Kema G.H.J."/>
            <person name="Seidl M.F."/>
        </authorList>
    </citation>
    <scope>NUCLEOTIDE SEQUENCE [LARGE SCALE GENOMIC DNA]</scope>
    <source>
        <strain evidence="2 3">P124</strain>
    </source>
</reference>
<organism evidence="2 3">
    <name type="scientific">Zasmidium cellare</name>
    <name type="common">Wine cellar mold</name>
    <name type="synonym">Racodium cellare</name>
    <dbReference type="NCBI Taxonomy" id="395010"/>
    <lineage>
        <taxon>Eukaryota</taxon>
        <taxon>Fungi</taxon>
        <taxon>Dikarya</taxon>
        <taxon>Ascomycota</taxon>
        <taxon>Pezizomycotina</taxon>
        <taxon>Dothideomycetes</taxon>
        <taxon>Dothideomycetidae</taxon>
        <taxon>Mycosphaerellales</taxon>
        <taxon>Mycosphaerellaceae</taxon>
        <taxon>Zasmidium</taxon>
    </lineage>
</organism>
<dbReference type="Pfam" id="PF00753">
    <property type="entry name" value="Lactamase_B"/>
    <property type="match status" value="1"/>
</dbReference>
<name>A0ABR0E0X8_ZASCE</name>
<comment type="caution">
    <text evidence="2">The sequence shown here is derived from an EMBL/GenBank/DDBJ whole genome shotgun (WGS) entry which is preliminary data.</text>
</comment>